<evidence type="ECO:0000256" key="3">
    <source>
        <dbReference type="ARBA" id="ARBA00022989"/>
    </source>
</evidence>
<reference evidence="9" key="2">
    <citation type="submission" date="2025-08" db="UniProtKB">
        <authorList>
            <consortium name="Ensembl"/>
        </authorList>
    </citation>
    <scope>IDENTIFICATION</scope>
</reference>
<dbReference type="GO" id="GO:0006820">
    <property type="term" value="P:monoatomic anion transport"/>
    <property type="evidence" value="ECO:0007669"/>
    <property type="project" value="TreeGrafter"/>
</dbReference>
<accession>G3VSB4</accession>
<sequence>MAILIHLCNLILSAQHQSMSIAIIAMVNHTDQSNHSSISTKEYRDATTDTGIPSYEWSPEMQGFLLSVNMFGIMITTIPTGYFAGVLGGKKIVGLALLISSVLNLLVPLAADYGLPYLCLIRIIQGLSQGMSSGALPAFWPKWAPPLERTQLIIIGLAGTTMGSFIGVIVGGFLCEYPGWPSIFYIFGGFGCVYSIVWFFLVYDDPLNHPLISANEKEYIISSIIEQVNYSHWSLPFKAIIKSLPFWAIIIPAICRFWLVSNLTISLPTLLNNMFDINIQTNGFLSALPLITSWITMTLGSHTADFLLSKKVFTLIRVRKLFTFLGEWQERRTRSGGYRRHKVHKRHRRHRMRGHSCQLGANQKLGAHREREARHEETDQRASFPGCEFEHGEAAAGSGHAGSSGAEVLCGRAGLAPPSSPCSVPEPSQDVQDAPRRPELAADCQRCHKRPCRWAAWEEQELGPSCSYPHLGPYEWSCGRSGPTSPCQLAAGCQMCHGSPCHWPVWVKLELWPSRSFYPDLGPCEWSWGGRGSTCRCPEHCPTCCPAHRF</sequence>
<proteinExistence type="predicted"/>
<keyword evidence="7" id="KW-0732">Signal</keyword>
<protein>
    <recommendedName>
        <fullName evidence="8">Major facilitator superfamily (MFS) profile domain-containing protein</fullName>
    </recommendedName>
</protein>
<dbReference type="SUPFAM" id="SSF103473">
    <property type="entry name" value="MFS general substrate transporter"/>
    <property type="match status" value="1"/>
</dbReference>
<feature type="compositionally biased region" description="Basic and acidic residues" evidence="5">
    <location>
        <begin position="367"/>
        <end position="380"/>
    </location>
</feature>
<evidence type="ECO:0000256" key="1">
    <source>
        <dbReference type="ARBA" id="ARBA00004141"/>
    </source>
</evidence>
<evidence type="ECO:0000256" key="5">
    <source>
        <dbReference type="SAM" id="MobiDB-lite"/>
    </source>
</evidence>
<dbReference type="InterPro" id="IPR050382">
    <property type="entry name" value="MFS_Na/Anion_cotransporter"/>
</dbReference>
<name>G3VSB4_SARHA</name>
<reference evidence="9" key="3">
    <citation type="submission" date="2025-09" db="UniProtKB">
        <authorList>
            <consortium name="Ensembl"/>
        </authorList>
    </citation>
    <scope>IDENTIFICATION</scope>
</reference>
<evidence type="ECO:0000259" key="8">
    <source>
        <dbReference type="PROSITE" id="PS50850"/>
    </source>
</evidence>
<dbReference type="HOGENOM" id="CLU_001265_5_0_1"/>
<dbReference type="InterPro" id="IPR036259">
    <property type="entry name" value="MFS_trans_sf"/>
</dbReference>
<feature type="transmembrane region" description="Helical" evidence="6">
    <location>
        <begin position="287"/>
        <end position="308"/>
    </location>
</feature>
<dbReference type="PANTHER" id="PTHR11662:SF284">
    <property type="entry name" value="SMALL INTESTINE URATE EXPORTER-RELATED"/>
    <property type="match status" value="1"/>
</dbReference>
<dbReference type="AlphaFoldDB" id="G3VSB4"/>
<keyword evidence="2 6" id="KW-0812">Transmembrane</keyword>
<feature type="chain" id="PRO_5029901308" description="Major facilitator superfamily (MFS) profile domain-containing protein" evidence="7">
    <location>
        <begin position="17"/>
        <end position="550"/>
    </location>
</feature>
<reference evidence="9 10" key="1">
    <citation type="journal article" date="2011" name="Proc. Natl. Acad. Sci. U.S.A.">
        <title>Genetic diversity and population structure of the endangered marsupial Sarcophilus harrisii (Tasmanian devil).</title>
        <authorList>
            <person name="Miller W."/>
            <person name="Hayes V.M."/>
            <person name="Ratan A."/>
            <person name="Petersen D.C."/>
            <person name="Wittekindt N.E."/>
            <person name="Miller J."/>
            <person name="Walenz B."/>
            <person name="Knight J."/>
            <person name="Qi J."/>
            <person name="Zhao F."/>
            <person name="Wang Q."/>
            <person name="Bedoya-Reina O.C."/>
            <person name="Katiyar N."/>
            <person name="Tomsho L.P."/>
            <person name="Kasson L.M."/>
            <person name="Hardie R.A."/>
            <person name="Woodbridge P."/>
            <person name="Tindall E.A."/>
            <person name="Bertelsen M.F."/>
            <person name="Dixon D."/>
            <person name="Pyecroft S."/>
            <person name="Helgen K.M."/>
            <person name="Lesk A.M."/>
            <person name="Pringle T.H."/>
            <person name="Patterson N."/>
            <person name="Zhang Y."/>
            <person name="Kreiss A."/>
            <person name="Woods G.M."/>
            <person name="Jones M.E."/>
            <person name="Schuster S.C."/>
        </authorList>
    </citation>
    <scope>NUCLEOTIDE SEQUENCE [LARGE SCALE GENOMIC DNA]</scope>
</reference>
<keyword evidence="4 6" id="KW-0472">Membrane</keyword>
<feature type="transmembrane region" description="Helical" evidence="6">
    <location>
        <begin position="64"/>
        <end position="85"/>
    </location>
</feature>
<feature type="transmembrane region" description="Helical" evidence="6">
    <location>
        <begin position="244"/>
        <end position="267"/>
    </location>
</feature>
<dbReference type="STRING" id="9305.ENSSHAP00000006069"/>
<dbReference type="InterPro" id="IPR011701">
    <property type="entry name" value="MFS"/>
</dbReference>
<evidence type="ECO:0000256" key="2">
    <source>
        <dbReference type="ARBA" id="ARBA00022692"/>
    </source>
</evidence>
<dbReference type="InterPro" id="IPR020846">
    <property type="entry name" value="MFS_dom"/>
</dbReference>
<dbReference type="PANTHER" id="PTHR11662">
    <property type="entry name" value="SOLUTE CARRIER FAMILY 17"/>
    <property type="match status" value="1"/>
</dbReference>
<evidence type="ECO:0000256" key="7">
    <source>
        <dbReference type="SAM" id="SignalP"/>
    </source>
</evidence>
<dbReference type="InParanoid" id="G3VSB4"/>
<dbReference type="Ensembl" id="ENSSHAT00000006123.2">
    <property type="protein sequence ID" value="ENSSHAP00000006069.2"/>
    <property type="gene ID" value="ENSSHAG00000022884.1"/>
</dbReference>
<evidence type="ECO:0000313" key="9">
    <source>
        <dbReference type="Ensembl" id="ENSSHAP00000006069.2"/>
    </source>
</evidence>
<dbReference type="eggNOG" id="KOG2532">
    <property type="taxonomic scope" value="Eukaryota"/>
</dbReference>
<dbReference type="FunFam" id="1.20.1250.20:FF:000060">
    <property type="entry name" value="Solute carrier family 17 member 3"/>
    <property type="match status" value="1"/>
</dbReference>
<feature type="transmembrane region" description="Helical" evidence="6">
    <location>
        <begin position="152"/>
        <end position="174"/>
    </location>
</feature>
<evidence type="ECO:0000256" key="6">
    <source>
        <dbReference type="SAM" id="Phobius"/>
    </source>
</evidence>
<dbReference type="Pfam" id="PF07690">
    <property type="entry name" value="MFS_1"/>
    <property type="match status" value="1"/>
</dbReference>
<organism evidence="9 10">
    <name type="scientific">Sarcophilus harrisii</name>
    <name type="common">Tasmanian devil</name>
    <name type="synonym">Sarcophilus laniarius</name>
    <dbReference type="NCBI Taxonomy" id="9305"/>
    <lineage>
        <taxon>Eukaryota</taxon>
        <taxon>Metazoa</taxon>
        <taxon>Chordata</taxon>
        <taxon>Craniata</taxon>
        <taxon>Vertebrata</taxon>
        <taxon>Euteleostomi</taxon>
        <taxon>Mammalia</taxon>
        <taxon>Metatheria</taxon>
        <taxon>Dasyuromorphia</taxon>
        <taxon>Dasyuridae</taxon>
        <taxon>Sarcophilus</taxon>
    </lineage>
</organism>
<feature type="signal peptide" evidence="7">
    <location>
        <begin position="1"/>
        <end position="16"/>
    </location>
</feature>
<evidence type="ECO:0000256" key="4">
    <source>
        <dbReference type="ARBA" id="ARBA00023136"/>
    </source>
</evidence>
<gene>
    <name evidence="9" type="primary">LOC100929658</name>
</gene>
<evidence type="ECO:0000313" key="10">
    <source>
        <dbReference type="Proteomes" id="UP000007648"/>
    </source>
</evidence>
<dbReference type="Proteomes" id="UP000007648">
    <property type="component" value="Unassembled WGS sequence"/>
</dbReference>
<comment type="subcellular location">
    <subcellularLocation>
        <location evidence="1">Membrane</location>
        <topology evidence="1">Multi-pass membrane protein</topology>
    </subcellularLocation>
</comment>
<dbReference type="PROSITE" id="PS50850">
    <property type="entry name" value="MFS"/>
    <property type="match status" value="1"/>
</dbReference>
<feature type="region of interest" description="Disordered" evidence="5">
    <location>
        <begin position="358"/>
        <end position="382"/>
    </location>
</feature>
<dbReference type="Gene3D" id="1.20.1250.20">
    <property type="entry name" value="MFS general substrate transporter like domains"/>
    <property type="match status" value="1"/>
</dbReference>
<feature type="domain" description="Major facilitator superfamily (MFS) profile" evidence="8">
    <location>
        <begin position="1"/>
        <end position="550"/>
    </location>
</feature>
<feature type="transmembrane region" description="Helical" evidence="6">
    <location>
        <begin position="180"/>
        <end position="203"/>
    </location>
</feature>
<keyword evidence="3 6" id="KW-1133">Transmembrane helix</keyword>
<feature type="transmembrane region" description="Helical" evidence="6">
    <location>
        <begin position="92"/>
        <end position="111"/>
    </location>
</feature>
<keyword evidence="10" id="KW-1185">Reference proteome</keyword>
<dbReference type="GO" id="GO:0016324">
    <property type="term" value="C:apical plasma membrane"/>
    <property type="evidence" value="ECO:0007669"/>
    <property type="project" value="TreeGrafter"/>
</dbReference>
<dbReference type="GeneTree" id="ENSGT00940000160894"/>
<dbReference type="GO" id="GO:0022857">
    <property type="term" value="F:transmembrane transporter activity"/>
    <property type="evidence" value="ECO:0007669"/>
    <property type="project" value="InterPro"/>
</dbReference>